<comment type="caution">
    <text evidence="2">The sequence shown here is derived from an EMBL/GenBank/DDBJ whole genome shotgun (WGS) entry which is preliminary data.</text>
</comment>
<reference evidence="2" key="1">
    <citation type="submission" date="2022-07" db="EMBL/GenBank/DDBJ databases">
        <title>Genome Sequence of Physisporinus lineatus.</title>
        <authorList>
            <person name="Buettner E."/>
        </authorList>
    </citation>
    <scope>NUCLEOTIDE SEQUENCE</scope>
    <source>
        <strain evidence="2">VT162</strain>
    </source>
</reference>
<dbReference type="Proteomes" id="UP001212997">
    <property type="component" value="Unassembled WGS sequence"/>
</dbReference>
<feature type="compositionally biased region" description="Polar residues" evidence="1">
    <location>
        <begin position="22"/>
        <end position="36"/>
    </location>
</feature>
<dbReference type="EMBL" id="JANAWD010001266">
    <property type="protein sequence ID" value="KAJ3473755.1"/>
    <property type="molecule type" value="Genomic_DNA"/>
</dbReference>
<evidence type="ECO:0000256" key="1">
    <source>
        <dbReference type="SAM" id="MobiDB-lite"/>
    </source>
</evidence>
<keyword evidence="3" id="KW-1185">Reference proteome</keyword>
<name>A0AAD5URJ5_9APHY</name>
<organism evidence="2 3">
    <name type="scientific">Meripilus lineatus</name>
    <dbReference type="NCBI Taxonomy" id="2056292"/>
    <lineage>
        <taxon>Eukaryota</taxon>
        <taxon>Fungi</taxon>
        <taxon>Dikarya</taxon>
        <taxon>Basidiomycota</taxon>
        <taxon>Agaricomycotina</taxon>
        <taxon>Agaricomycetes</taxon>
        <taxon>Polyporales</taxon>
        <taxon>Meripilaceae</taxon>
        <taxon>Meripilus</taxon>
    </lineage>
</organism>
<dbReference type="AlphaFoldDB" id="A0AAD5URJ5"/>
<proteinExistence type="predicted"/>
<evidence type="ECO:0000313" key="2">
    <source>
        <dbReference type="EMBL" id="KAJ3473755.1"/>
    </source>
</evidence>
<evidence type="ECO:0000313" key="3">
    <source>
        <dbReference type="Proteomes" id="UP001212997"/>
    </source>
</evidence>
<accession>A0AAD5URJ5</accession>
<protein>
    <submittedName>
        <fullName evidence="2">Uncharacterized protein</fullName>
    </submittedName>
</protein>
<sequence length="152" mass="16175">MPPAVAVSPSSFSSEFITEVVASSRSSLNTSPTPISDSRPREIAPKVPINLISPQASPTCISDTISTIPDVSQVENRSQTSSKVVESRLELRQVTLDVSRHNSLPTPPESPKSTSASISTRLLKQKAFPTASVQLLSILAPSYRLSSSSARS</sequence>
<gene>
    <name evidence="2" type="ORF">NLI96_g12839</name>
</gene>
<feature type="region of interest" description="Disordered" evidence="1">
    <location>
        <begin position="96"/>
        <end position="118"/>
    </location>
</feature>
<feature type="region of interest" description="Disordered" evidence="1">
    <location>
        <begin position="22"/>
        <end position="42"/>
    </location>
</feature>